<evidence type="ECO:0000256" key="1">
    <source>
        <dbReference type="SAM" id="MobiDB-lite"/>
    </source>
</evidence>
<comment type="caution">
    <text evidence="2">The sequence shown here is derived from an EMBL/GenBank/DDBJ whole genome shotgun (WGS) entry which is preliminary data.</text>
</comment>
<feature type="region of interest" description="Disordered" evidence="1">
    <location>
        <begin position="1"/>
        <end position="30"/>
    </location>
</feature>
<protein>
    <submittedName>
        <fullName evidence="2">Uncharacterized protein</fullName>
    </submittedName>
</protein>
<name>A0A8J5NHG8_FUSOX</name>
<feature type="compositionally biased region" description="Polar residues" evidence="1">
    <location>
        <begin position="1"/>
        <end position="11"/>
    </location>
</feature>
<evidence type="ECO:0000313" key="2">
    <source>
        <dbReference type="EMBL" id="KAG7404321.1"/>
    </source>
</evidence>
<accession>A0A8J5NHG8</accession>
<dbReference type="AlphaFoldDB" id="A0A8J5NHG8"/>
<proteinExistence type="predicted"/>
<dbReference type="Proteomes" id="UP000694050">
    <property type="component" value="Unassembled WGS sequence"/>
</dbReference>
<sequence length="88" mass="9401">MSSEEPSNPWRTENDGGRPDIKPSEKKPDFSVGDRVNILLADGSVDPDGPFLVSRVVSADQCTLCDRVTYAKAKEGAVFSMAALESAA</sequence>
<feature type="compositionally biased region" description="Basic and acidic residues" evidence="1">
    <location>
        <begin position="12"/>
        <end position="29"/>
    </location>
</feature>
<organism evidence="2 3">
    <name type="scientific">Fusarium oxysporum f. sp. rapae</name>
    <dbReference type="NCBI Taxonomy" id="485398"/>
    <lineage>
        <taxon>Eukaryota</taxon>
        <taxon>Fungi</taxon>
        <taxon>Dikarya</taxon>
        <taxon>Ascomycota</taxon>
        <taxon>Pezizomycotina</taxon>
        <taxon>Sordariomycetes</taxon>
        <taxon>Hypocreomycetidae</taxon>
        <taxon>Hypocreales</taxon>
        <taxon>Nectriaceae</taxon>
        <taxon>Fusarium</taxon>
        <taxon>Fusarium oxysporum species complex</taxon>
    </lineage>
</organism>
<reference evidence="2" key="1">
    <citation type="submission" date="2021-04" db="EMBL/GenBank/DDBJ databases">
        <title>First draft genome resource for Brassicaceae pathogens Fusarium oxysporum f. sp. raphani and Fusarium oxysporum f. sp. rapae.</title>
        <authorList>
            <person name="Asai S."/>
        </authorList>
    </citation>
    <scope>NUCLEOTIDE SEQUENCE</scope>
    <source>
        <strain evidence="2">Tf1208</strain>
    </source>
</reference>
<evidence type="ECO:0000313" key="3">
    <source>
        <dbReference type="Proteomes" id="UP000694050"/>
    </source>
</evidence>
<gene>
    <name evidence="2" type="ORF">Forpe1208_v015789</name>
</gene>
<dbReference type="EMBL" id="JAELUQ010000013">
    <property type="protein sequence ID" value="KAG7404321.1"/>
    <property type="molecule type" value="Genomic_DNA"/>
</dbReference>